<keyword evidence="1" id="KW-1133">Transmembrane helix</keyword>
<protein>
    <submittedName>
        <fullName evidence="2">Uncharacterized protein</fullName>
    </submittedName>
</protein>
<organism evidence="2 3">
    <name type="scientific">Helicobacter marmotae</name>
    <dbReference type="NCBI Taxonomy" id="152490"/>
    <lineage>
        <taxon>Bacteria</taxon>
        <taxon>Pseudomonadati</taxon>
        <taxon>Campylobacterota</taxon>
        <taxon>Epsilonproteobacteria</taxon>
        <taxon>Campylobacterales</taxon>
        <taxon>Helicobacteraceae</taxon>
        <taxon>Helicobacter</taxon>
    </lineage>
</organism>
<proteinExistence type="predicted"/>
<dbReference type="EMBL" id="NXLR01000004">
    <property type="protein sequence ID" value="RDU60295.1"/>
    <property type="molecule type" value="Genomic_DNA"/>
</dbReference>
<name>A0A3D8I5P3_9HELI</name>
<dbReference type="RefSeq" id="WP_104699542.1">
    <property type="nucleotide sequence ID" value="NZ_FZPP01000007.1"/>
</dbReference>
<dbReference type="Proteomes" id="UP000256599">
    <property type="component" value="Unassembled WGS sequence"/>
</dbReference>
<keyword evidence="1" id="KW-0812">Transmembrane</keyword>
<comment type="caution">
    <text evidence="2">The sequence shown here is derived from an EMBL/GenBank/DDBJ whole genome shotgun (WGS) entry which is preliminary data.</text>
</comment>
<keyword evidence="1" id="KW-0472">Membrane</keyword>
<dbReference type="AlphaFoldDB" id="A0A3D8I5P3"/>
<reference evidence="2 3" key="1">
    <citation type="submission" date="2018-04" db="EMBL/GenBank/DDBJ databases">
        <title>Novel Campyloabacter and Helicobacter Species and Strains.</title>
        <authorList>
            <person name="Mannion A.J."/>
            <person name="Shen Z."/>
            <person name="Fox J.G."/>
        </authorList>
    </citation>
    <scope>NUCLEOTIDE SEQUENCE [LARGE SCALE GENOMIC DNA]</scope>
    <source>
        <strain evidence="2 3">MIT 98-6070</strain>
    </source>
</reference>
<keyword evidence="3" id="KW-1185">Reference proteome</keyword>
<dbReference type="OrthoDB" id="5323893at2"/>
<gene>
    <name evidence="2" type="ORF">CQA63_03515</name>
</gene>
<evidence type="ECO:0000256" key="1">
    <source>
        <dbReference type="SAM" id="Phobius"/>
    </source>
</evidence>
<sequence length="251" mass="28228">MPKLHKFTHNAFSLFEALLCIVILGIIGVICNSMLLNITQNITYAKSLNSTSAHIALLQIENLLQYAIIESIQTQNAALLNAPTSAITFSSIQEPLLFGGGVKASNQEVLNNTLLPHISLHIQSHHDDILYFDKLKGWQKSQEAYLFTEPKEPFKPYHIVELNTQSLKLDRNPTHTPLAILPIQAHQISLHDNILWLDNTPLAHNVHSFLITPLFFTEGTFLELELCISRGGRVRCQNGGVWLDHIMELIL</sequence>
<evidence type="ECO:0000313" key="2">
    <source>
        <dbReference type="EMBL" id="RDU60295.1"/>
    </source>
</evidence>
<feature type="transmembrane region" description="Helical" evidence="1">
    <location>
        <begin position="12"/>
        <end position="36"/>
    </location>
</feature>
<accession>A0A3D8I5P3</accession>
<evidence type="ECO:0000313" key="3">
    <source>
        <dbReference type="Proteomes" id="UP000256599"/>
    </source>
</evidence>